<dbReference type="InterPro" id="IPR009832">
    <property type="entry name" value="DUF1397"/>
</dbReference>
<sequence length="251" mass="27759">MRTFTTAICVVVSFIAVSTAKSLPGEGNQIDTSTSSSEESTDLKEYLVQIQTMCYEKTNSSEAFDALLASMYGVPGCIQGMVDLPSFMQDFGDLSASTRNEMFPKYCSQIRSALVCLDPPKEEFRKCLDANDAVILDGVVNAMPEAIDLICRNNGEILYKDNVNYHVCMSKYSSYAAECAGMVSNETDFMEISKFGPSQCDELTNVRNCMGGKFDECNGPQVMEVFDIFWRALIKGTPCKEMNVSTKTEED</sequence>
<proteinExistence type="predicted"/>
<evidence type="ECO:0000313" key="1">
    <source>
        <dbReference type="EnsemblMetazoa" id="AAEL003467-PA"/>
    </source>
</evidence>
<dbReference type="Pfam" id="PF07165">
    <property type="entry name" value="DUF1397"/>
    <property type="match status" value="1"/>
</dbReference>
<organism evidence="1 2">
    <name type="scientific">Aedes aegypti</name>
    <name type="common">Yellowfever mosquito</name>
    <name type="synonym">Culex aegypti</name>
    <dbReference type="NCBI Taxonomy" id="7159"/>
    <lineage>
        <taxon>Eukaryota</taxon>
        <taxon>Metazoa</taxon>
        <taxon>Ecdysozoa</taxon>
        <taxon>Arthropoda</taxon>
        <taxon>Hexapoda</taxon>
        <taxon>Insecta</taxon>
        <taxon>Pterygota</taxon>
        <taxon>Neoptera</taxon>
        <taxon>Endopterygota</taxon>
        <taxon>Diptera</taxon>
        <taxon>Nematocera</taxon>
        <taxon>Culicoidea</taxon>
        <taxon>Culicidae</taxon>
        <taxon>Culicinae</taxon>
        <taxon>Aedini</taxon>
        <taxon>Aedes</taxon>
        <taxon>Stegomyia</taxon>
    </lineage>
</organism>
<reference evidence="1 2" key="1">
    <citation type="submission" date="2017-06" db="EMBL/GenBank/DDBJ databases">
        <title>Aedes aegypti genome working group (AGWG) sequencing and assembly.</title>
        <authorList>
            <consortium name="Aedes aegypti Genome Working Group (AGWG)"/>
            <person name="Matthews B.J."/>
        </authorList>
    </citation>
    <scope>NUCLEOTIDE SEQUENCE [LARGE SCALE GENOMIC DNA]</scope>
    <source>
        <strain evidence="1 2">LVP_AGWG</strain>
    </source>
</reference>
<dbReference type="OrthoDB" id="7758508at2759"/>
<name>A0A1S4F4R5_AEDAE</name>
<dbReference type="AlphaFoldDB" id="A0A1S4F4R5"/>
<dbReference type="InParanoid" id="A0A1S4F4R5"/>
<evidence type="ECO:0000313" key="2">
    <source>
        <dbReference type="Proteomes" id="UP000008820"/>
    </source>
</evidence>
<accession>A0A1S4F4R5</accession>
<dbReference type="VEuPathDB" id="VectorBase:AAEL003467"/>
<keyword evidence="2" id="KW-1185">Reference proteome</keyword>
<reference evidence="1" key="2">
    <citation type="submission" date="2020-05" db="UniProtKB">
        <authorList>
            <consortium name="EnsemblMetazoa"/>
        </authorList>
    </citation>
    <scope>IDENTIFICATION</scope>
    <source>
        <strain evidence="1">LVP_AGWG</strain>
    </source>
</reference>
<dbReference type="PANTHER" id="PTHR20997">
    <property type="entry name" value="EG:BACR42I17.2 PROTEIN-RELATED"/>
    <property type="match status" value="1"/>
</dbReference>
<dbReference type="PANTHER" id="PTHR20997:SF2">
    <property type="entry name" value="EG:BACR42I17.2 PROTEIN-RELATED"/>
    <property type="match status" value="1"/>
</dbReference>
<gene>
    <name evidence="1" type="primary">5578208</name>
</gene>
<dbReference type="Proteomes" id="UP000008820">
    <property type="component" value="Chromosome 2"/>
</dbReference>
<dbReference type="EnsemblMetazoa" id="AAEL003467-RA">
    <property type="protein sequence ID" value="AAEL003467-PA"/>
    <property type="gene ID" value="AAEL003467"/>
</dbReference>
<protein>
    <submittedName>
        <fullName evidence="1">Uncharacterized protein</fullName>
    </submittedName>
</protein>